<keyword evidence="1" id="KW-1133">Transmembrane helix</keyword>
<gene>
    <name evidence="2" type="ORF">SDC9_167330</name>
</gene>
<protein>
    <recommendedName>
        <fullName evidence="3">Proton-coupled thiamine transporter YuaJ</fullName>
    </recommendedName>
</protein>
<sequence>MKLCFMTLFLFLLLWLQLGLGNLSLAVPLALMGVAYFTVAYGWEYGGFGALLTGGALTVLYAGPGYLLLAAATVAATEWWFGRRAEEAGDWNWQLGMLLAAATAALAWGGRCSAAGAWTWNWYDSGFMVLQLIGSLILSGVACPLVVLAGEAAAEWLGLPRFRAGAER</sequence>
<dbReference type="AlphaFoldDB" id="A0A645FZY4"/>
<keyword evidence="1" id="KW-0472">Membrane</keyword>
<accession>A0A645FZY4</accession>
<feature type="transmembrane region" description="Helical" evidence="1">
    <location>
        <begin position="132"/>
        <end position="154"/>
    </location>
</feature>
<evidence type="ECO:0000313" key="2">
    <source>
        <dbReference type="EMBL" id="MPN19955.1"/>
    </source>
</evidence>
<feature type="transmembrane region" description="Helical" evidence="1">
    <location>
        <begin position="50"/>
        <end position="76"/>
    </location>
</feature>
<evidence type="ECO:0008006" key="3">
    <source>
        <dbReference type="Google" id="ProtNLM"/>
    </source>
</evidence>
<feature type="transmembrane region" description="Helical" evidence="1">
    <location>
        <begin position="97"/>
        <end position="120"/>
    </location>
</feature>
<comment type="caution">
    <text evidence="2">The sequence shown here is derived from an EMBL/GenBank/DDBJ whole genome shotgun (WGS) entry which is preliminary data.</text>
</comment>
<dbReference type="EMBL" id="VSSQ01067590">
    <property type="protein sequence ID" value="MPN19955.1"/>
    <property type="molecule type" value="Genomic_DNA"/>
</dbReference>
<organism evidence="2">
    <name type="scientific">bioreactor metagenome</name>
    <dbReference type="NCBI Taxonomy" id="1076179"/>
    <lineage>
        <taxon>unclassified sequences</taxon>
        <taxon>metagenomes</taxon>
        <taxon>ecological metagenomes</taxon>
    </lineage>
</organism>
<keyword evidence="1" id="KW-0812">Transmembrane</keyword>
<reference evidence="2" key="1">
    <citation type="submission" date="2019-08" db="EMBL/GenBank/DDBJ databases">
        <authorList>
            <person name="Kucharzyk K."/>
            <person name="Murdoch R.W."/>
            <person name="Higgins S."/>
            <person name="Loffler F."/>
        </authorList>
    </citation>
    <scope>NUCLEOTIDE SEQUENCE</scope>
</reference>
<proteinExistence type="predicted"/>
<name>A0A645FZY4_9ZZZZ</name>
<evidence type="ECO:0000256" key="1">
    <source>
        <dbReference type="SAM" id="Phobius"/>
    </source>
</evidence>